<keyword evidence="1" id="KW-0472">Membrane</keyword>
<dbReference type="EMBL" id="CACVAS010000047">
    <property type="protein sequence ID" value="CAA6807351.1"/>
    <property type="molecule type" value="Genomic_DNA"/>
</dbReference>
<proteinExistence type="predicted"/>
<keyword evidence="1" id="KW-1133">Transmembrane helix</keyword>
<evidence type="ECO:0000256" key="1">
    <source>
        <dbReference type="SAM" id="Phobius"/>
    </source>
</evidence>
<dbReference type="AlphaFoldDB" id="A0A6S6SXV2"/>
<sequence length="188" mass="21224">MFGVKANDTLITSIVSVLGIGIIYLVTTTYQSDISIKNLQNEQKKLIGKVNLLIAHIQTDTNTSTSSPKLNKYEILKLLSAIDTVELSQQKEHFTGYASSNLDNEKMKKIAEERIAASPKKYIVQIKKTSKLEYMKKPKKIPNKIKFILTLNEFSMEYTVLDFLPNGTTFIKIDGVMFVGPKDLDIKM</sequence>
<evidence type="ECO:0000313" key="2">
    <source>
        <dbReference type="EMBL" id="CAA6807351.1"/>
    </source>
</evidence>
<name>A0A6S6SXV2_9BACT</name>
<accession>A0A6S6SXV2</accession>
<keyword evidence="1" id="KW-0812">Transmembrane</keyword>
<organism evidence="2">
    <name type="scientific">uncultured Sulfurovum sp</name>
    <dbReference type="NCBI Taxonomy" id="269237"/>
    <lineage>
        <taxon>Bacteria</taxon>
        <taxon>Pseudomonadati</taxon>
        <taxon>Campylobacterota</taxon>
        <taxon>Epsilonproteobacteria</taxon>
        <taxon>Campylobacterales</taxon>
        <taxon>Sulfurovaceae</taxon>
        <taxon>Sulfurovum</taxon>
        <taxon>environmental samples</taxon>
    </lineage>
</organism>
<reference evidence="2" key="1">
    <citation type="submission" date="2020-01" db="EMBL/GenBank/DDBJ databases">
        <authorList>
            <person name="Meier V. D."/>
            <person name="Meier V D."/>
        </authorList>
    </citation>
    <scope>NUCLEOTIDE SEQUENCE</scope>
    <source>
        <strain evidence="2">HLG_WM_MAG_01</strain>
    </source>
</reference>
<protein>
    <submittedName>
        <fullName evidence="2">Uncharacterized protein</fullName>
    </submittedName>
</protein>
<gene>
    <name evidence="2" type="ORF">HELGO_WM3286</name>
</gene>
<feature type="transmembrane region" description="Helical" evidence="1">
    <location>
        <begin position="6"/>
        <end position="27"/>
    </location>
</feature>